<evidence type="ECO:0000313" key="2">
    <source>
        <dbReference type="EMBL" id="KAJ8869749.1"/>
    </source>
</evidence>
<feature type="compositionally biased region" description="Basic and acidic residues" evidence="1">
    <location>
        <begin position="344"/>
        <end position="353"/>
    </location>
</feature>
<comment type="caution">
    <text evidence="2">The sequence shown here is derived from an EMBL/GenBank/DDBJ whole genome shotgun (WGS) entry which is preliminary data.</text>
</comment>
<name>A0ABQ9GBF6_9NEOP</name>
<sequence length="485" mass="53872">MLAECPWHYSSYVTLKPFRLIVMKAYKGVSFFSGAKVAERLNCLPPTKVNRVESTGGSLRILNVGFVPDDAAGQRVLSGISRFPPPFHFGADPYSLRFTISGSQDLVVKGTRKPDEFLSHADRRAHARFFLLLQFSSCQYVAHWYVRVEQTWVPPPAARAAGAVAPSPPPRTIPQTLLLSRTHCPLATFCEVLRDPLNPAASSCPTSECNPRGSGIYRVPDTGVARKPDQCSPSPRPLGQKHNILLNIPNYVQREDMIFRGSFNSLVMNARLPPRRSGFNRRPGNFGIFASGSLAGRCRWSAGFLGDLPFPPPLHSGAAPFSPYFTHICSQDLVKSLHGATPECKGEEKREIPDETPPTSGIVRHDSYMRKSERNGVMWANPFSDWLLEGLRTDIACDWLYCVLRKIAYWLGCNLTIVGKNRQILLCNKGDPSPPLPFTARENHELIRRGAARWGRPSVDASDRGTGCQLSSVDREFIDSWSSAH</sequence>
<protein>
    <submittedName>
        <fullName evidence="2">Uncharacterized protein</fullName>
    </submittedName>
</protein>
<feature type="region of interest" description="Disordered" evidence="1">
    <location>
        <begin position="344"/>
        <end position="363"/>
    </location>
</feature>
<accession>A0ABQ9GBF6</accession>
<evidence type="ECO:0000256" key="1">
    <source>
        <dbReference type="SAM" id="MobiDB-lite"/>
    </source>
</evidence>
<evidence type="ECO:0000313" key="3">
    <source>
        <dbReference type="Proteomes" id="UP001159363"/>
    </source>
</evidence>
<keyword evidence="3" id="KW-1185">Reference proteome</keyword>
<reference evidence="2 3" key="1">
    <citation type="submission" date="2023-02" db="EMBL/GenBank/DDBJ databases">
        <title>LHISI_Scaffold_Assembly.</title>
        <authorList>
            <person name="Stuart O.P."/>
            <person name="Cleave R."/>
            <person name="Magrath M.J.L."/>
            <person name="Mikheyev A.S."/>
        </authorList>
    </citation>
    <scope>NUCLEOTIDE SEQUENCE [LARGE SCALE GENOMIC DNA]</scope>
    <source>
        <strain evidence="2">Daus_M_001</strain>
        <tissue evidence="2">Leg muscle</tissue>
    </source>
</reference>
<dbReference type="EMBL" id="JARBHB010000013">
    <property type="protein sequence ID" value="KAJ8869749.1"/>
    <property type="molecule type" value="Genomic_DNA"/>
</dbReference>
<proteinExistence type="predicted"/>
<gene>
    <name evidence="2" type="ORF">PR048_028757</name>
</gene>
<organism evidence="2 3">
    <name type="scientific">Dryococelus australis</name>
    <dbReference type="NCBI Taxonomy" id="614101"/>
    <lineage>
        <taxon>Eukaryota</taxon>
        <taxon>Metazoa</taxon>
        <taxon>Ecdysozoa</taxon>
        <taxon>Arthropoda</taxon>
        <taxon>Hexapoda</taxon>
        <taxon>Insecta</taxon>
        <taxon>Pterygota</taxon>
        <taxon>Neoptera</taxon>
        <taxon>Polyneoptera</taxon>
        <taxon>Phasmatodea</taxon>
        <taxon>Verophasmatodea</taxon>
        <taxon>Anareolatae</taxon>
        <taxon>Phasmatidae</taxon>
        <taxon>Eurycanthinae</taxon>
        <taxon>Dryococelus</taxon>
    </lineage>
</organism>
<dbReference type="Proteomes" id="UP001159363">
    <property type="component" value="Chromosome 12"/>
</dbReference>